<dbReference type="Proteomes" id="UP000193689">
    <property type="component" value="Unassembled WGS sequence"/>
</dbReference>
<dbReference type="InterPro" id="IPR008757">
    <property type="entry name" value="Peptidase_M6-like_domain"/>
</dbReference>
<evidence type="ECO:0000313" key="1">
    <source>
        <dbReference type="EMBL" id="ORY64322.1"/>
    </source>
</evidence>
<dbReference type="GeneID" id="63776532"/>
<keyword evidence="1" id="KW-0645">Protease</keyword>
<reference evidence="1 2" key="1">
    <citation type="submission" date="2016-07" db="EMBL/GenBank/DDBJ databases">
        <title>Pervasive Adenine N6-methylation of Active Genes in Fungi.</title>
        <authorList>
            <consortium name="DOE Joint Genome Institute"/>
            <person name="Mondo S.J."/>
            <person name="Dannebaum R.O."/>
            <person name="Kuo R.C."/>
            <person name="Labutti K."/>
            <person name="Haridas S."/>
            <person name="Kuo A."/>
            <person name="Salamov A."/>
            <person name="Ahrendt S.R."/>
            <person name="Lipzen A."/>
            <person name="Sullivan W."/>
            <person name="Andreopoulos W.B."/>
            <person name="Clum A."/>
            <person name="Lindquist E."/>
            <person name="Daum C."/>
            <person name="Ramamoorthy G.K."/>
            <person name="Gryganskyi A."/>
            <person name="Culley D."/>
            <person name="Magnuson J.K."/>
            <person name="James T.Y."/>
            <person name="O'Malley M.A."/>
            <person name="Stajich J.E."/>
            <person name="Spatafora J.W."/>
            <person name="Visel A."/>
            <person name="Grigoriev I.V."/>
        </authorList>
    </citation>
    <scope>NUCLEOTIDE SEQUENCE [LARGE SCALE GENOMIC DNA]</scope>
    <source>
        <strain evidence="1 2">CBS 129021</strain>
    </source>
</reference>
<name>A0A1Y2DYF0_9PEZI</name>
<proteinExistence type="predicted"/>
<dbReference type="OrthoDB" id="3852498at2759"/>
<sequence>MVSLAEIGRRRAMASAIVCGFLARPIQAARHSNSSEDPFEILDPQNWVNPDNMTWEDFKAPPGTGWADPSRSGSIRDFEIALIAVDYSDTPFVVTQEPGSTIYGNPQPESVVVDRADVPTYYHDLLNKPGALNRGHTLHEYWMGDSLGRYGVNLSTYGPYQMPGRSWQYGVDTEDFNPGACPEFGACILDLRTDAFAAWRADVGNITAGSFELVFILSAGQDESSTWQEFGEMKFPAKEDIPDEFGPPDNETLPNWAETRYVDWTSWAAASNIWPNAGGGSSTQAESSGMSTYAHEFSHLLSIGDNYNNPYSQPPRRAYTGPYSMMDRGSFNGPGGPHTRWQIPAVQGGSMGSLHTVRDKSQLALISNSSVLQLSREALAYSGLVVANLTARAVDPGEGLMGIRVVMDSDLSPFCNISTDALCDGGSYDNYHVEVVDRMGADSFTPDSGVMISKTRDDDSIQPFQWVIDANPQDIELIDFYRPNGSVAMITVGDYRQLADALFHAGTRSGSEYEFVDEANRLHFYVLNLHRDASGVLSYTTAVRSLDGNATSSTHGVTLTEGKVTGGNPAGAGVSCEFTLKNTGTYSPDSPESPQHPQDVSAWLTSDVYRLNATVEGSGWRIELPNALATANFGASSTVKVAVAAASDSTSRGVVTLSVISESDESVAATAECEVSK</sequence>
<protein>
    <submittedName>
        <fullName evidence="1">M6 family metalloprotease</fullName>
    </submittedName>
</protein>
<dbReference type="EMBL" id="MCFJ01000007">
    <property type="protein sequence ID" value="ORY64322.1"/>
    <property type="molecule type" value="Genomic_DNA"/>
</dbReference>
<dbReference type="RefSeq" id="XP_040715736.1">
    <property type="nucleotide sequence ID" value="XM_040860320.1"/>
</dbReference>
<dbReference type="GO" id="GO:0008237">
    <property type="term" value="F:metallopeptidase activity"/>
    <property type="evidence" value="ECO:0007669"/>
    <property type="project" value="UniProtKB-KW"/>
</dbReference>
<keyword evidence="1" id="KW-0482">Metalloprotease</keyword>
<dbReference type="InParanoid" id="A0A1Y2DYF0"/>
<dbReference type="STRING" id="1141098.A0A1Y2DYF0"/>
<dbReference type="GO" id="GO:0006508">
    <property type="term" value="P:proteolysis"/>
    <property type="evidence" value="ECO:0007669"/>
    <property type="project" value="UniProtKB-KW"/>
</dbReference>
<comment type="caution">
    <text evidence="1">The sequence shown here is derived from an EMBL/GenBank/DDBJ whole genome shotgun (WGS) entry which is preliminary data.</text>
</comment>
<dbReference type="NCBIfam" id="TIGR03296">
    <property type="entry name" value="M6dom_TIGR03296"/>
    <property type="match status" value="1"/>
</dbReference>
<accession>A0A1Y2DYF0</accession>
<dbReference type="AlphaFoldDB" id="A0A1Y2DYF0"/>
<keyword evidence="1" id="KW-0378">Hydrolase</keyword>
<gene>
    <name evidence="1" type="ORF">BCR38DRAFT_434816</name>
</gene>
<organism evidence="1 2">
    <name type="scientific">Pseudomassariella vexata</name>
    <dbReference type="NCBI Taxonomy" id="1141098"/>
    <lineage>
        <taxon>Eukaryota</taxon>
        <taxon>Fungi</taxon>
        <taxon>Dikarya</taxon>
        <taxon>Ascomycota</taxon>
        <taxon>Pezizomycotina</taxon>
        <taxon>Sordariomycetes</taxon>
        <taxon>Xylariomycetidae</taxon>
        <taxon>Amphisphaeriales</taxon>
        <taxon>Pseudomassariaceae</taxon>
        <taxon>Pseudomassariella</taxon>
    </lineage>
</organism>
<keyword evidence="2" id="KW-1185">Reference proteome</keyword>
<evidence type="ECO:0000313" key="2">
    <source>
        <dbReference type="Proteomes" id="UP000193689"/>
    </source>
</evidence>